<organism evidence="7 8">
    <name type="scientific">Burkholderia gladioli</name>
    <name type="common">Pseudomonas marginata</name>
    <name type="synonym">Phytomonas marginata</name>
    <dbReference type="NCBI Taxonomy" id="28095"/>
    <lineage>
        <taxon>Bacteria</taxon>
        <taxon>Pseudomonadati</taxon>
        <taxon>Pseudomonadota</taxon>
        <taxon>Betaproteobacteria</taxon>
        <taxon>Burkholderiales</taxon>
        <taxon>Burkholderiaceae</taxon>
        <taxon>Burkholderia</taxon>
    </lineage>
</organism>
<dbReference type="PROSITE" id="PS00868">
    <property type="entry name" value="CYS_MET_METAB_PP"/>
    <property type="match status" value="1"/>
</dbReference>
<evidence type="ECO:0000256" key="3">
    <source>
        <dbReference type="ARBA" id="ARBA00022679"/>
    </source>
</evidence>
<dbReference type="PANTHER" id="PTHR43797:SF2">
    <property type="entry name" value="HOMOCYSTEINE_CYSTEINE SYNTHASE"/>
    <property type="match status" value="1"/>
</dbReference>
<dbReference type="Proteomes" id="UP000220629">
    <property type="component" value="Unassembled WGS sequence"/>
</dbReference>
<dbReference type="Gene3D" id="3.90.1150.10">
    <property type="entry name" value="Aspartate Aminotransferase, domain 1"/>
    <property type="match status" value="1"/>
</dbReference>
<dbReference type="GO" id="GO:0019346">
    <property type="term" value="P:transsulfuration"/>
    <property type="evidence" value="ECO:0007669"/>
    <property type="project" value="InterPro"/>
</dbReference>
<dbReference type="InterPro" id="IPR000277">
    <property type="entry name" value="Cys/Met-Metab_PyrdxlP-dep_enz"/>
</dbReference>
<dbReference type="PANTHER" id="PTHR43797">
    <property type="entry name" value="HOMOCYSTEINE/CYSTEINE SYNTHASE"/>
    <property type="match status" value="1"/>
</dbReference>
<evidence type="ECO:0000313" key="8">
    <source>
        <dbReference type="Proteomes" id="UP000220629"/>
    </source>
</evidence>
<dbReference type="GO" id="GO:0071269">
    <property type="term" value="P:L-homocysteine biosynthetic process"/>
    <property type="evidence" value="ECO:0007669"/>
    <property type="project" value="TreeGrafter"/>
</dbReference>
<proteinExistence type="inferred from homology"/>
<accession>A0A2A7SFT7</accession>
<dbReference type="Pfam" id="PF01053">
    <property type="entry name" value="Cys_Met_Meta_PP"/>
    <property type="match status" value="1"/>
</dbReference>
<dbReference type="SUPFAM" id="SSF53383">
    <property type="entry name" value="PLP-dependent transferases"/>
    <property type="match status" value="1"/>
</dbReference>
<dbReference type="AlphaFoldDB" id="A0A2A7SFT7"/>
<dbReference type="InterPro" id="IPR015421">
    <property type="entry name" value="PyrdxlP-dep_Trfase_major"/>
</dbReference>
<evidence type="ECO:0000256" key="1">
    <source>
        <dbReference type="ARBA" id="ARBA00001933"/>
    </source>
</evidence>
<dbReference type="RefSeq" id="WP_098152189.1">
    <property type="nucleotide sequence ID" value="NZ_CADEQH010000001.1"/>
</dbReference>
<comment type="caution">
    <text evidence="7">The sequence shown here is derived from an EMBL/GenBank/DDBJ whole genome shotgun (WGS) entry which is preliminary data.</text>
</comment>
<gene>
    <name evidence="7" type="ORF">CRM94_09655</name>
</gene>
<dbReference type="NCBIfam" id="TIGR01326">
    <property type="entry name" value="OAH_OAS_sulfhy"/>
    <property type="match status" value="1"/>
</dbReference>
<evidence type="ECO:0000256" key="6">
    <source>
        <dbReference type="RuleBase" id="RU362118"/>
    </source>
</evidence>
<dbReference type="InterPro" id="IPR015424">
    <property type="entry name" value="PyrdxlP-dep_Trfase"/>
</dbReference>
<evidence type="ECO:0000313" key="7">
    <source>
        <dbReference type="EMBL" id="PEH42388.1"/>
    </source>
</evidence>
<dbReference type="EMBL" id="PDDY01000001">
    <property type="protein sequence ID" value="PEH42388.1"/>
    <property type="molecule type" value="Genomic_DNA"/>
</dbReference>
<dbReference type="GO" id="GO:0003961">
    <property type="term" value="F:O-acetylhomoserine aminocarboxypropyltransferase activity"/>
    <property type="evidence" value="ECO:0007669"/>
    <property type="project" value="UniProtKB-EC"/>
</dbReference>
<comment type="similarity">
    <text evidence="2 6">Belongs to the trans-sulfuration enzymes family.</text>
</comment>
<keyword evidence="3 7" id="KW-0808">Transferase</keyword>
<name>A0A2A7SFT7_BURGA</name>
<dbReference type="PIRSF" id="PIRSF001434">
    <property type="entry name" value="CGS"/>
    <property type="match status" value="1"/>
</dbReference>
<feature type="modified residue" description="N6-(pyridoxal phosphate)lysine" evidence="5">
    <location>
        <position position="213"/>
    </location>
</feature>
<dbReference type="GO" id="GO:0004124">
    <property type="term" value="F:cysteine synthase activity"/>
    <property type="evidence" value="ECO:0007669"/>
    <property type="project" value="TreeGrafter"/>
</dbReference>
<evidence type="ECO:0000256" key="4">
    <source>
        <dbReference type="ARBA" id="ARBA00022898"/>
    </source>
</evidence>
<sequence length="432" mass="46381">MTTAREPADWHLDTIAVHGGYRPDPTTRAAAVPIYQTAAFAFDDTQHGADLFDLKVPGNIYTRIMNPTQDVLEQRLALLEGGVGALALASGQAAVTYAILTIAEAGDNLVSSSTLYGGTYNLLAHTLPQYGIGTRFADPREPDSFAALIDARTKAIFVESVGNPLGNITDIAALAEIAHRHGVPLIVDNTVPSPYLLRPFEHGADIVVHSLTKYLGGHGTAIGGAIVDSGRFRWAEHAERFRRLNEPDVSYHGVVYTEAFGEAAYIGRARVVPLRNTGAAISPFNAFLILQGIETLGLRIDRISANALGVARFLQGHGKVEWVDYSGLPEHRDHALAQRYLSGRGPGILTFGVRGGRAGGARFQDALKLFTRLVNIGDAKSLATHPASTTHRQLSPEELAKAGVREETVRLSIGIEHLDDLLADLAQALEAV</sequence>
<dbReference type="FunFam" id="3.40.640.10:FF:000035">
    <property type="entry name" value="O-succinylhomoserine sulfhydrylase"/>
    <property type="match status" value="1"/>
</dbReference>
<dbReference type="CDD" id="cd00614">
    <property type="entry name" value="CGS_like"/>
    <property type="match status" value="1"/>
</dbReference>
<dbReference type="GO" id="GO:0005737">
    <property type="term" value="C:cytoplasm"/>
    <property type="evidence" value="ECO:0007669"/>
    <property type="project" value="TreeGrafter"/>
</dbReference>
<dbReference type="InterPro" id="IPR015422">
    <property type="entry name" value="PyrdxlP-dep_Trfase_small"/>
</dbReference>
<evidence type="ECO:0000256" key="2">
    <source>
        <dbReference type="ARBA" id="ARBA00009077"/>
    </source>
</evidence>
<dbReference type="InterPro" id="IPR054542">
    <property type="entry name" value="Cys_met_metab_PP"/>
</dbReference>
<reference evidence="8" key="1">
    <citation type="submission" date="2017-09" db="EMBL/GenBank/DDBJ databases">
        <title>FDA dAtabase for Regulatory Grade micrObial Sequences (FDA-ARGOS): Supporting development and validation of Infectious Disease Dx tests.</title>
        <authorList>
            <person name="Minogue T."/>
            <person name="Wolcott M."/>
            <person name="Wasieloski L."/>
            <person name="Aguilar W."/>
            <person name="Moore D."/>
            <person name="Tallon L."/>
            <person name="Sadzewicz L."/>
            <person name="Ott S."/>
            <person name="Zhao X."/>
            <person name="Nagaraj S."/>
            <person name="Vavikolanu K."/>
            <person name="Aluvathingal J."/>
            <person name="Nadendla S."/>
            <person name="Sichtig H."/>
        </authorList>
    </citation>
    <scope>NUCLEOTIDE SEQUENCE [LARGE SCALE GENOMIC DNA]</scope>
    <source>
        <strain evidence="8">FDAARGOS_390</strain>
    </source>
</reference>
<comment type="cofactor">
    <cofactor evidence="1 6">
        <name>pyridoxal 5'-phosphate</name>
        <dbReference type="ChEBI" id="CHEBI:597326"/>
    </cofactor>
</comment>
<dbReference type="EC" id="2.5.1.49" evidence="7"/>
<dbReference type="GO" id="GO:0006535">
    <property type="term" value="P:cysteine biosynthetic process from serine"/>
    <property type="evidence" value="ECO:0007669"/>
    <property type="project" value="TreeGrafter"/>
</dbReference>
<dbReference type="InterPro" id="IPR006235">
    <property type="entry name" value="OAc-hSer/O-AcSer_sulfhydrylase"/>
</dbReference>
<dbReference type="GO" id="GO:0030170">
    <property type="term" value="F:pyridoxal phosphate binding"/>
    <property type="evidence" value="ECO:0007669"/>
    <property type="project" value="InterPro"/>
</dbReference>
<keyword evidence="4 5" id="KW-0663">Pyridoxal phosphate</keyword>
<dbReference type="Gene3D" id="3.40.640.10">
    <property type="entry name" value="Type I PLP-dependent aspartate aminotransferase-like (Major domain)"/>
    <property type="match status" value="1"/>
</dbReference>
<evidence type="ECO:0000256" key="5">
    <source>
        <dbReference type="PIRSR" id="PIRSR001434-2"/>
    </source>
</evidence>
<protein>
    <submittedName>
        <fullName evidence="7">O-acetylhomoserine aminocarboxypropyltransferase</fullName>
        <ecNumber evidence="7">2.5.1.49</ecNumber>
    </submittedName>
</protein>